<evidence type="ECO:0000256" key="1">
    <source>
        <dbReference type="ARBA" id="ARBA00001772"/>
    </source>
</evidence>
<keyword evidence="8" id="KW-0677">Repeat</keyword>
<dbReference type="Proteomes" id="UP001144372">
    <property type="component" value="Unassembled WGS sequence"/>
</dbReference>
<evidence type="ECO:0000256" key="4">
    <source>
        <dbReference type="ARBA" id="ARBA00013035"/>
    </source>
</evidence>
<dbReference type="SUPFAM" id="SSF50156">
    <property type="entry name" value="PDZ domain-like"/>
    <property type="match status" value="2"/>
</dbReference>
<keyword evidence="11" id="KW-0720">Serine protease</keyword>
<feature type="binding site" evidence="15">
    <location>
        <position position="139"/>
    </location>
    <ligand>
        <name>substrate</name>
    </ligand>
</feature>
<dbReference type="GO" id="GO:0004252">
    <property type="term" value="F:serine-type endopeptidase activity"/>
    <property type="evidence" value="ECO:0007669"/>
    <property type="project" value="InterPro"/>
</dbReference>
<dbReference type="Gene3D" id="2.40.10.120">
    <property type="match status" value="1"/>
</dbReference>
<evidence type="ECO:0000256" key="2">
    <source>
        <dbReference type="ARBA" id="ARBA00004418"/>
    </source>
</evidence>
<keyword evidence="7" id="KW-0732">Signal</keyword>
<protein>
    <recommendedName>
        <fullName evidence="5">Probable periplasmic serine endoprotease DegP-like</fullName>
        <ecNumber evidence="4">3.4.21.107</ecNumber>
    </recommendedName>
    <alternativeName>
        <fullName evidence="13">Protease Do</fullName>
    </alternativeName>
</protein>
<evidence type="ECO:0000256" key="8">
    <source>
        <dbReference type="ARBA" id="ARBA00022737"/>
    </source>
</evidence>
<feature type="active site" description="Charge relay system" evidence="14">
    <location>
        <position position="243"/>
    </location>
</feature>
<dbReference type="Pfam" id="PF17820">
    <property type="entry name" value="PDZ_6"/>
    <property type="match status" value="1"/>
</dbReference>
<feature type="binding site" evidence="15">
    <location>
        <position position="169"/>
    </location>
    <ligand>
        <name>substrate</name>
    </ligand>
</feature>
<dbReference type="RefSeq" id="WP_281791822.1">
    <property type="nucleotide sequence ID" value="NZ_BSDR01000001.1"/>
</dbReference>
<evidence type="ECO:0000256" key="6">
    <source>
        <dbReference type="ARBA" id="ARBA00022670"/>
    </source>
</evidence>
<evidence type="ECO:0000259" key="16">
    <source>
        <dbReference type="PROSITE" id="PS50106"/>
    </source>
</evidence>
<feature type="active site" description="Charge relay system" evidence="14">
    <location>
        <position position="169"/>
    </location>
</feature>
<dbReference type="PANTHER" id="PTHR22939">
    <property type="entry name" value="SERINE PROTEASE FAMILY S1C HTRA-RELATED"/>
    <property type="match status" value="1"/>
</dbReference>
<dbReference type="EC" id="3.4.21.107" evidence="4"/>
<comment type="subcellular location">
    <subcellularLocation>
        <location evidence="2">Periplasm</location>
    </subcellularLocation>
</comment>
<dbReference type="InterPro" id="IPR011782">
    <property type="entry name" value="Pept_S1C_Do"/>
</dbReference>
<dbReference type="InterPro" id="IPR009003">
    <property type="entry name" value="Peptidase_S1_PA"/>
</dbReference>
<comment type="catalytic activity">
    <reaction evidence="1">
        <text>Acts on substrates that are at least partially unfolded. The cleavage site P1 residue is normally between a pair of hydrophobic residues, such as Val-|-Val.</text>
        <dbReference type="EC" id="3.4.21.107"/>
    </reaction>
</comment>
<organism evidence="17 18">
    <name type="scientific">Desulforhabdus amnigena</name>
    <dbReference type="NCBI Taxonomy" id="40218"/>
    <lineage>
        <taxon>Bacteria</taxon>
        <taxon>Pseudomonadati</taxon>
        <taxon>Thermodesulfobacteriota</taxon>
        <taxon>Syntrophobacteria</taxon>
        <taxon>Syntrophobacterales</taxon>
        <taxon>Syntrophobacteraceae</taxon>
        <taxon>Desulforhabdus</taxon>
    </lineage>
</organism>
<evidence type="ECO:0000256" key="15">
    <source>
        <dbReference type="PIRSR" id="PIRSR611782-2"/>
    </source>
</evidence>
<dbReference type="CDD" id="cd10839">
    <property type="entry name" value="cpPDZ1_DegP-like"/>
    <property type="match status" value="1"/>
</dbReference>
<feature type="active site" description="Charge relay system" evidence="14">
    <location>
        <position position="139"/>
    </location>
</feature>
<evidence type="ECO:0000256" key="5">
    <source>
        <dbReference type="ARBA" id="ARBA00013958"/>
    </source>
</evidence>
<dbReference type="SMART" id="SM00228">
    <property type="entry name" value="PDZ"/>
    <property type="match status" value="2"/>
</dbReference>
<evidence type="ECO:0000256" key="7">
    <source>
        <dbReference type="ARBA" id="ARBA00022729"/>
    </source>
</evidence>
<keyword evidence="18" id="KW-1185">Reference proteome</keyword>
<dbReference type="InterPro" id="IPR001478">
    <property type="entry name" value="PDZ"/>
</dbReference>
<feature type="domain" description="PDZ" evidence="16">
    <location>
        <begin position="398"/>
        <end position="483"/>
    </location>
</feature>
<keyword evidence="10" id="KW-0378">Hydrolase</keyword>
<dbReference type="Pfam" id="PF13365">
    <property type="entry name" value="Trypsin_2"/>
    <property type="match status" value="1"/>
</dbReference>
<dbReference type="EMBL" id="BSDR01000001">
    <property type="protein sequence ID" value="GLI32788.1"/>
    <property type="molecule type" value="Genomic_DNA"/>
</dbReference>
<dbReference type="GO" id="GO:0006508">
    <property type="term" value="P:proteolysis"/>
    <property type="evidence" value="ECO:0007669"/>
    <property type="project" value="UniProtKB-KW"/>
</dbReference>
<evidence type="ECO:0000256" key="14">
    <source>
        <dbReference type="PIRSR" id="PIRSR611782-1"/>
    </source>
</evidence>
<evidence type="ECO:0000256" key="12">
    <source>
        <dbReference type="ARBA" id="ARBA00023016"/>
    </source>
</evidence>
<dbReference type="InterPro" id="IPR036034">
    <property type="entry name" value="PDZ_sf"/>
</dbReference>
<dbReference type="Gene3D" id="2.30.42.10">
    <property type="match status" value="2"/>
</dbReference>
<comment type="similarity">
    <text evidence="3">Belongs to the peptidase S1C family.</text>
</comment>
<dbReference type="PROSITE" id="PS50106">
    <property type="entry name" value="PDZ"/>
    <property type="match status" value="2"/>
</dbReference>
<evidence type="ECO:0000256" key="9">
    <source>
        <dbReference type="ARBA" id="ARBA00022764"/>
    </source>
</evidence>
<keyword evidence="6" id="KW-0645">Protease</keyword>
<gene>
    <name evidence="17" type="primary">degP</name>
    <name evidence="17" type="ORF">DAMNIGENAA_02210</name>
</gene>
<evidence type="ECO:0000256" key="13">
    <source>
        <dbReference type="ARBA" id="ARBA00032850"/>
    </source>
</evidence>
<sequence length="494" mass="52406">MFKSFENFLKNKIFGIKTVGAVAFSCLLGGIVLASGLNWTGLAVAQDPVSKEQSFSSTPSIPSLAPLAEKLTPSVVNIKVVKVEKARFPMNEFQNAPFGDFFERFNNDRIPTIPHDQKVEGSGSGVIISSDGYILTNNHVVEGAKDLKVTLADQREFRAQILGRDPKTDLAVVKIEGGKDFPSAQMGNSDQLKVGDAVMAIGNPFGLNHTVTSGIVSAKGRIIGAGPYDDFIQTDTSINPGNSGGPLINMNGEVVGINTAILPNGQGIGFAIPINTAKPLIPQLVKNGEVTRGFIGVNIQSVTPELAQALNLNGHKGALVADITGGGPAEKAGIKRGDVIVSFNGKEVKDNHELPAMVAGTPVGDEATVVVLRDGKEKEFKLKIAKLPSDETDVNDSEKTDRGKWGMMLRDVTPQVARQYGLKDGDGVLVVGVEPGSPAERASLQQGDIILEVNREPVKSADEAKEKITRASDKKSLLLLVKRGNASIFVALTN</sequence>
<dbReference type="PANTHER" id="PTHR22939:SF130">
    <property type="entry name" value="PERIPLASMIC SERINE ENDOPROTEASE DEGP-LIKE-RELATED"/>
    <property type="match status" value="1"/>
</dbReference>
<accession>A0A9W6D010</accession>
<evidence type="ECO:0000313" key="17">
    <source>
        <dbReference type="EMBL" id="GLI32788.1"/>
    </source>
</evidence>
<dbReference type="Pfam" id="PF13180">
    <property type="entry name" value="PDZ_2"/>
    <property type="match status" value="1"/>
</dbReference>
<dbReference type="GO" id="GO:0042597">
    <property type="term" value="C:periplasmic space"/>
    <property type="evidence" value="ECO:0007669"/>
    <property type="project" value="UniProtKB-SubCell"/>
</dbReference>
<proteinExistence type="inferred from homology"/>
<comment type="caution">
    <text evidence="17">The sequence shown here is derived from an EMBL/GenBank/DDBJ whole genome shotgun (WGS) entry which is preliminary data.</text>
</comment>
<keyword evidence="12" id="KW-0346">Stress response</keyword>
<dbReference type="SUPFAM" id="SSF50494">
    <property type="entry name" value="Trypsin-like serine proteases"/>
    <property type="match status" value="1"/>
</dbReference>
<feature type="domain" description="PDZ" evidence="16">
    <location>
        <begin position="284"/>
        <end position="375"/>
    </location>
</feature>
<dbReference type="NCBIfam" id="TIGR02037">
    <property type="entry name" value="degP_htrA_DO"/>
    <property type="match status" value="1"/>
</dbReference>
<dbReference type="InterPro" id="IPR001940">
    <property type="entry name" value="Peptidase_S1C"/>
</dbReference>
<evidence type="ECO:0000256" key="10">
    <source>
        <dbReference type="ARBA" id="ARBA00022801"/>
    </source>
</evidence>
<evidence type="ECO:0000256" key="3">
    <source>
        <dbReference type="ARBA" id="ARBA00010541"/>
    </source>
</evidence>
<reference evidence="17" key="1">
    <citation type="submission" date="2022-12" db="EMBL/GenBank/DDBJ databases">
        <title>Reference genome sequencing for broad-spectrum identification of bacterial and archaeal isolates by mass spectrometry.</title>
        <authorList>
            <person name="Sekiguchi Y."/>
            <person name="Tourlousse D.M."/>
        </authorList>
    </citation>
    <scope>NUCLEOTIDE SEQUENCE</scope>
    <source>
        <strain evidence="17">ASRB1</strain>
    </source>
</reference>
<dbReference type="InterPro" id="IPR041489">
    <property type="entry name" value="PDZ_6"/>
</dbReference>
<name>A0A9W6D010_9BACT</name>
<feature type="binding site" evidence="15">
    <location>
        <begin position="241"/>
        <end position="243"/>
    </location>
    <ligand>
        <name>substrate</name>
    </ligand>
</feature>
<evidence type="ECO:0000256" key="11">
    <source>
        <dbReference type="ARBA" id="ARBA00022825"/>
    </source>
</evidence>
<dbReference type="AlphaFoldDB" id="A0A9W6D010"/>
<dbReference type="PRINTS" id="PR00834">
    <property type="entry name" value="PROTEASES2C"/>
</dbReference>
<evidence type="ECO:0000313" key="18">
    <source>
        <dbReference type="Proteomes" id="UP001144372"/>
    </source>
</evidence>
<keyword evidence="9" id="KW-0574">Periplasm</keyword>